<dbReference type="RefSeq" id="WP_027290009.1">
    <property type="nucleotide sequence ID" value="NZ_CANTWR010000005.1"/>
</dbReference>
<dbReference type="Gene3D" id="3.30.465.10">
    <property type="match status" value="1"/>
</dbReference>
<dbReference type="GO" id="GO:0050660">
    <property type="term" value="F:flavin adenine dinucleotide binding"/>
    <property type="evidence" value="ECO:0007669"/>
    <property type="project" value="InterPro"/>
</dbReference>
<sequence length="434" mass="48177">MEIVIIVLLLVLNGVFAMYEIALVSSSRARLKNEAARGSRKAETTLRLLDEPEKILSTIQIGITLIGIVSGAFGGVALADDVKPIFEKISFLAPYATDLAMITVVALITYLSLIIGELVPKSIALGNPERVATALTPLMQGLTKISYPFVWLLSISTRLVNKILGVKGGDERSMTEDEIKMIIRQSTEQGILEKEETEMIQDVFRFTDKHANELMTHRKDLVYLFTRQSREEVLETIATAHYSRYLLCGESTSDIIGMVSVKDIISLWREGTAFDLRTVAAEPLLVPENLPANRVLELFKQHKCSFAAVISEYGMIEGVITLHDLAESILGEVPDESGGTDEPAYIVREDGSILVDGAYSVDDFMEEMGIVAIDDLQKEDFNTLSGLSMFMLGQIPVEGDQFDYRNLHFEVVDMDASRVDKLLVTVRKPDKQYA</sequence>
<dbReference type="GO" id="GO:0005886">
    <property type="term" value="C:plasma membrane"/>
    <property type="evidence" value="ECO:0007669"/>
    <property type="project" value="UniProtKB-SubCell"/>
</dbReference>
<dbReference type="SMART" id="SM00116">
    <property type="entry name" value="CBS"/>
    <property type="match status" value="2"/>
</dbReference>
<evidence type="ECO:0000256" key="2">
    <source>
        <dbReference type="ARBA" id="ARBA00022475"/>
    </source>
</evidence>
<feature type="domain" description="CNNM transmembrane" evidence="12">
    <location>
        <begin position="1"/>
        <end position="196"/>
    </location>
</feature>
<dbReference type="CDD" id="cd04590">
    <property type="entry name" value="CBS_pair_CorC_HlyC_assoc"/>
    <property type="match status" value="1"/>
</dbReference>
<dbReference type="EMBL" id="UGVL01000001">
    <property type="protein sequence ID" value="SUE34266.1"/>
    <property type="molecule type" value="Genomic_DNA"/>
</dbReference>
<organism evidence="13 14">
    <name type="scientific">Rikenella microfusus</name>
    <dbReference type="NCBI Taxonomy" id="28139"/>
    <lineage>
        <taxon>Bacteria</taxon>
        <taxon>Pseudomonadati</taxon>
        <taxon>Bacteroidota</taxon>
        <taxon>Bacteroidia</taxon>
        <taxon>Bacteroidales</taxon>
        <taxon>Rikenellaceae</taxon>
        <taxon>Rikenella</taxon>
    </lineage>
</organism>
<evidence type="ECO:0000313" key="14">
    <source>
        <dbReference type="Proteomes" id="UP000255233"/>
    </source>
</evidence>
<dbReference type="Gene3D" id="3.90.1280.20">
    <property type="match status" value="1"/>
</dbReference>
<dbReference type="Pfam" id="PF00571">
    <property type="entry name" value="CBS"/>
    <property type="match status" value="2"/>
</dbReference>
<keyword evidence="2" id="KW-1003">Cell membrane</keyword>
<reference evidence="13 14" key="1">
    <citation type="submission" date="2018-06" db="EMBL/GenBank/DDBJ databases">
        <authorList>
            <consortium name="Pathogen Informatics"/>
            <person name="Doyle S."/>
        </authorList>
    </citation>
    <scope>NUCLEOTIDE SEQUENCE [LARGE SCALE GENOMIC DNA]</scope>
    <source>
        <strain evidence="13 14">NCTC11190</strain>
    </source>
</reference>
<keyword evidence="6 8" id="KW-0129">CBS domain</keyword>
<dbReference type="InterPro" id="IPR036318">
    <property type="entry name" value="FAD-bd_PCMH-like_sf"/>
</dbReference>
<feature type="transmembrane region" description="Helical" evidence="10">
    <location>
        <begin position="55"/>
        <end position="79"/>
    </location>
</feature>
<feature type="domain" description="CBS" evidence="11">
    <location>
        <begin position="276"/>
        <end position="336"/>
    </location>
</feature>
<dbReference type="SUPFAM" id="SSF54631">
    <property type="entry name" value="CBS-domain pair"/>
    <property type="match status" value="1"/>
</dbReference>
<keyword evidence="5 9" id="KW-1133">Transmembrane helix</keyword>
<feature type="domain" description="CBS" evidence="11">
    <location>
        <begin position="215"/>
        <end position="274"/>
    </location>
</feature>
<proteinExistence type="predicted"/>
<dbReference type="PROSITE" id="PS51371">
    <property type="entry name" value="CBS"/>
    <property type="match status" value="2"/>
</dbReference>
<comment type="subcellular location">
    <subcellularLocation>
        <location evidence="1">Cell membrane</location>
        <topology evidence="1">Multi-pass membrane protein</topology>
    </subcellularLocation>
</comment>
<evidence type="ECO:0000256" key="8">
    <source>
        <dbReference type="PROSITE-ProRule" id="PRU00703"/>
    </source>
</evidence>
<evidence type="ECO:0000256" key="1">
    <source>
        <dbReference type="ARBA" id="ARBA00004651"/>
    </source>
</evidence>
<evidence type="ECO:0000259" key="12">
    <source>
        <dbReference type="PROSITE" id="PS51846"/>
    </source>
</evidence>
<dbReference type="Pfam" id="PF01595">
    <property type="entry name" value="CNNM"/>
    <property type="match status" value="1"/>
</dbReference>
<feature type="transmembrane region" description="Helical" evidence="10">
    <location>
        <begin position="91"/>
        <end position="113"/>
    </location>
</feature>
<evidence type="ECO:0000256" key="7">
    <source>
        <dbReference type="ARBA" id="ARBA00023136"/>
    </source>
</evidence>
<dbReference type="InterPro" id="IPR046342">
    <property type="entry name" value="CBS_dom_sf"/>
</dbReference>
<dbReference type="PANTHER" id="PTHR43099:SF2">
    <property type="entry name" value="UPF0053 PROTEIN YRKA"/>
    <property type="match status" value="1"/>
</dbReference>
<dbReference type="PROSITE" id="PS51846">
    <property type="entry name" value="CNNM"/>
    <property type="match status" value="1"/>
</dbReference>
<evidence type="ECO:0000313" key="13">
    <source>
        <dbReference type="EMBL" id="SUE34266.1"/>
    </source>
</evidence>
<dbReference type="InterPro" id="IPR000644">
    <property type="entry name" value="CBS_dom"/>
</dbReference>
<dbReference type="PANTHER" id="PTHR43099">
    <property type="entry name" value="UPF0053 PROTEIN YRKA"/>
    <property type="match status" value="1"/>
</dbReference>
<evidence type="ECO:0000259" key="11">
    <source>
        <dbReference type="PROSITE" id="PS51371"/>
    </source>
</evidence>
<evidence type="ECO:0000256" key="10">
    <source>
        <dbReference type="SAM" id="Phobius"/>
    </source>
</evidence>
<keyword evidence="7 9" id="KW-0472">Membrane</keyword>
<dbReference type="InterPro" id="IPR044751">
    <property type="entry name" value="Ion_transp-like_CBS"/>
</dbReference>
<dbReference type="STRING" id="880526.GCA_000427365_00074"/>
<dbReference type="Proteomes" id="UP000255233">
    <property type="component" value="Unassembled WGS sequence"/>
</dbReference>
<dbReference type="Pfam" id="PF03471">
    <property type="entry name" value="CorC_HlyC"/>
    <property type="match status" value="1"/>
</dbReference>
<dbReference type="OrthoDB" id="9798188at2"/>
<keyword evidence="3 9" id="KW-0812">Transmembrane</keyword>
<gene>
    <name evidence="13" type="primary">ytfL</name>
    <name evidence="13" type="ORF">NCTC11190_01487</name>
</gene>
<dbReference type="InterPro" id="IPR016169">
    <property type="entry name" value="FAD-bd_PCMH_sub2"/>
</dbReference>
<evidence type="ECO:0000256" key="3">
    <source>
        <dbReference type="ARBA" id="ARBA00022692"/>
    </source>
</evidence>
<dbReference type="SUPFAM" id="SSF56176">
    <property type="entry name" value="FAD-binding/transporter-associated domain-like"/>
    <property type="match status" value="1"/>
</dbReference>
<dbReference type="InterPro" id="IPR005170">
    <property type="entry name" value="Transptr-assoc_dom"/>
</dbReference>
<dbReference type="InterPro" id="IPR051676">
    <property type="entry name" value="UPF0053_domain"/>
</dbReference>
<evidence type="ECO:0000256" key="5">
    <source>
        <dbReference type="ARBA" id="ARBA00022989"/>
    </source>
</evidence>
<evidence type="ECO:0000256" key="4">
    <source>
        <dbReference type="ARBA" id="ARBA00022737"/>
    </source>
</evidence>
<name>A0A379MS60_9BACT</name>
<dbReference type="Gene3D" id="3.10.580.10">
    <property type="entry name" value="CBS-domain"/>
    <property type="match status" value="1"/>
</dbReference>
<dbReference type="AlphaFoldDB" id="A0A379MS60"/>
<keyword evidence="14" id="KW-1185">Reference proteome</keyword>
<dbReference type="SMART" id="SM01091">
    <property type="entry name" value="CorC_HlyC"/>
    <property type="match status" value="1"/>
</dbReference>
<dbReference type="InterPro" id="IPR002550">
    <property type="entry name" value="CNNM"/>
</dbReference>
<accession>A0A379MS60</accession>
<evidence type="ECO:0000256" key="9">
    <source>
        <dbReference type="PROSITE-ProRule" id="PRU01193"/>
    </source>
</evidence>
<protein>
    <submittedName>
        <fullName evidence="13">Mg2+ and Co2+ transporter CorB</fullName>
    </submittedName>
</protein>
<keyword evidence="4" id="KW-0677">Repeat</keyword>
<evidence type="ECO:0000256" key="6">
    <source>
        <dbReference type="ARBA" id="ARBA00023122"/>
    </source>
</evidence>